<proteinExistence type="predicted"/>
<accession>A0A3A6PCD2</accession>
<name>A0A3A6PCD2_9BACL</name>
<comment type="caution">
    <text evidence="1">The sequence shown here is derived from an EMBL/GenBank/DDBJ whole genome shotgun (WGS) entry which is preliminary data.</text>
</comment>
<dbReference type="AlphaFoldDB" id="A0A3A6PCD2"/>
<reference evidence="1 2" key="1">
    <citation type="submission" date="2018-09" db="EMBL/GenBank/DDBJ databases">
        <title>Paenibacillus aracenensis nov. sp. isolated from a cave in southern Spain.</title>
        <authorList>
            <person name="Jurado V."/>
            <person name="Gutierrez-Patricio S."/>
            <person name="Gonzalez-Pimentel J.L."/>
            <person name="Miller A.Z."/>
            <person name="Laiz L."/>
            <person name="Saiz-Jimenez C."/>
        </authorList>
    </citation>
    <scope>NUCLEOTIDE SEQUENCE [LARGE SCALE GENOMIC DNA]</scope>
    <source>
        <strain evidence="1 2">JCM 19203</strain>
    </source>
</reference>
<evidence type="ECO:0000313" key="2">
    <source>
        <dbReference type="Proteomes" id="UP000267798"/>
    </source>
</evidence>
<dbReference type="Proteomes" id="UP000267798">
    <property type="component" value="Unassembled WGS sequence"/>
</dbReference>
<dbReference type="EMBL" id="QXQB01000005">
    <property type="protein sequence ID" value="RJX37580.1"/>
    <property type="molecule type" value="Genomic_DNA"/>
</dbReference>
<dbReference type="OrthoDB" id="2612817at2"/>
<keyword evidence="2" id="KW-1185">Reference proteome</keyword>
<sequence length="568" mass="62727">MKTRLQLRRYGVVLLLFILILQACTKPETERDDKPVAISLPANIETITVFDEHRNLVAEHTASNEIEVLLESLMNAKPSYIGDPEYSGARYTLELASPKNKLVLELNDLTATASTDVSAKVYLTLPGEERARAWSLTSEWTQLLLDPAGEQAEPVIKLTLDEVNDSVTLAANRAIDKSSLEEALHSTIFIQPPVGDASSVYKLNWTDPRRVVIIFPHLPEGSAAEFKLEGIMTMAGEDFQVHSPSESMLIKIHQGIAWSGLQWLDPEGQIVREHAFHTAASIMPASSAPQDSEIIIYNLDVPAYRLDLVSGNVEDIMSKEIAIAAERAVNVNDYGMAYLFSYSGTKERYYIAEGWKSVYRAEGNGIERQEVYTTDRLIYGMAASPDGKHAAILADSSGSLGPYADLVIINADGGLVAEFKEAAYSGHSDGWHFIYPVRWNDNETIEVPIVGGPDEAFFRGKATFHYKKGLQKKEGIKTLSAADSAILRASIDGWSETDIYRMLPRSEEAGERFAAVSLGGGLGSWLIDREEQQARKLGSGPVIAWTPKGEIVYWHSTERKSVDYIAID</sequence>
<organism evidence="1 2">
    <name type="scientific">Paenibacillus pinisoli</name>
    <dbReference type="NCBI Taxonomy" id="1276110"/>
    <lineage>
        <taxon>Bacteria</taxon>
        <taxon>Bacillati</taxon>
        <taxon>Bacillota</taxon>
        <taxon>Bacilli</taxon>
        <taxon>Bacillales</taxon>
        <taxon>Paenibacillaceae</taxon>
        <taxon>Paenibacillus</taxon>
    </lineage>
</organism>
<evidence type="ECO:0000313" key="1">
    <source>
        <dbReference type="EMBL" id="RJX37580.1"/>
    </source>
</evidence>
<protein>
    <submittedName>
        <fullName evidence="1">Uncharacterized protein</fullName>
    </submittedName>
</protein>
<dbReference type="RefSeq" id="WP_120113505.1">
    <property type="nucleotide sequence ID" value="NZ_QXQB01000005.1"/>
</dbReference>
<dbReference type="PROSITE" id="PS51257">
    <property type="entry name" value="PROKAR_LIPOPROTEIN"/>
    <property type="match status" value="1"/>
</dbReference>
<dbReference type="SUPFAM" id="SSF82171">
    <property type="entry name" value="DPP6 N-terminal domain-like"/>
    <property type="match status" value="1"/>
</dbReference>
<gene>
    <name evidence="1" type="ORF">D3P09_21625</name>
</gene>